<dbReference type="VEuPathDB" id="GiardiaDB:DHA2_151022"/>
<reference evidence="2 3" key="2">
    <citation type="journal article" date="2013" name="Genome Biol. Evol.">
        <title>Genome sequencing of Giardia lamblia genotypes A2 and B isolates (DH and GS) and comparative analysis with the genomes of genotypes A1 and E (WB and Pig).</title>
        <authorList>
            <person name="Adam R.D."/>
            <person name="Dahlstrom E.W."/>
            <person name="Martens C.A."/>
            <person name="Bruno D.P."/>
            <person name="Barbian K.D."/>
            <person name="Ricklefs S.M."/>
            <person name="Hernandez M.M."/>
            <person name="Narla N.P."/>
            <person name="Patel R.B."/>
            <person name="Porcella S.F."/>
            <person name="Nash T.E."/>
        </authorList>
    </citation>
    <scope>NUCLEOTIDE SEQUENCE [LARGE SCALE GENOMIC DNA]</scope>
    <source>
        <strain evidence="2 3">DH</strain>
    </source>
</reference>
<evidence type="ECO:0000313" key="2">
    <source>
        <dbReference type="EMBL" id="ESU39268.1"/>
    </source>
</evidence>
<dbReference type="VEuPathDB" id="GiardiaDB:GL50581_3729"/>
<proteinExistence type="predicted"/>
<accession>V6TJX1</accession>
<feature type="compositionally biased region" description="Basic and acidic residues" evidence="1">
    <location>
        <begin position="206"/>
        <end position="225"/>
    </location>
</feature>
<reference evidence="3" key="1">
    <citation type="submission" date="2012-02" db="EMBL/GenBank/DDBJ databases">
        <title>Genome sequencing of Giardia lamblia Genotypes A2 and B isolates (DH and GS) and comparative analysis with the genomes of Genotypes A1 and E (WB and Pig).</title>
        <authorList>
            <person name="Adam R."/>
            <person name="Dahlstrom E."/>
            <person name="Martens C."/>
            <person name="Bruno D."/>
            <person name="Barbian K."/>
            <person name="Porcella S.F."/>
            <person name="Nash T."/>
        </authorList>
    </citation>
    <scope>NUCLEOTIDE SEQUENCE</scope>
    <source>
        <strain evidence="3">DH</strain>
    </source>
</reference>
<feature type="region of interest" description="Disordered" evidence="1">
    <location>
        <begin position="198"/>
        <end position="287"/>
    </location>
</feature>
<dbReference type="VEuPathDB" id="GiardiaDB:GL50803_009210"/>
<sequence>MFMCFRTVSTCLNNYARHMNPRQGYKKVVTNVIMEDHEVVDGWFDAATAGNTEYLEENLDLLGGSTTETGCSGLIRAIYAHKLASVEILAAREYKIPDVSNKYPVEIALKLYYYDACFILLMLHPDKSFENRVKRLKEQHDSDAITKKELNERLGELTEEFVIGIRDCTLLPGYVSRVPSVASEDVCLVFEEQPVQHPPLDTSNDCVKKETEKQKALKDVEDTNGRDTGNQDVANKGNPDEEESTSSSEEKEEKKLVDSEHSTEDSDEEASKKGKTPSPRKGCCQCL</sequence>
<dbReference type="AlphaFoldDB" id="V6TJX1"/>
<evidence type="ECO:0000313" key="3">
    <source>
        <dbReference type="Proteomes" id="UP000018320"/>
    </source>
</evidence>
<gene>
    <name evidence="2" type="ORF">DHA2_151022</name>
</gene>
<organism evidence="2 3">
    <name type="scientific">Giardia intestinalis</name>
    <name type="common">Giardia lamblia</name>
    <dbReference type="NCBI Taxonomy" id="5741"/>
    <lineage>
        <taxon>Eukaryota</taxon>
        <taxon>Metamonada</taxon>
        <taxon>Diplomonadida</taxon>
        <taxon>Hexamitidae</taxon>
        <taxon>Giardiinae</taxon>
        <taxon>Giardia</taxon>
    </lineage>
</organism>
<dbReference type="EMBL" id="AHGT01000004">
    <property type="protein sequence ID" value="ESU39268.1"/>
    <property type="molecule type" value="Genomic_DNA"/>
</dbReference>
<protein>
    <submittedName>
        <fullName evidence="2">Uncharacterized protein</fullName>
    </submittedName>
</protein>
<name>V6TJX1_GIAIN</name>
<dbReference type="VEuPathDB" id="GiardiaDB:QR46_1054"/>
<feature type="compositionally biased region" description="Basic and acidic residues" evidence="1">
    <location>
        <begin position="248"/>
        <end position="272"/>
    </location>
</feature>
<evidence type="ECO:0000256" key="1">
    <source>
        <dbReference type="SAM" id="MobiDB-lite"/>
    </source>
</evidence>
<dbReference type="Proteomes" id="UP000018320">
    <property type="component" value="Unassembled WGS sequence"/>
</dbReference>
<comment type="caution">
    <text evidence="2">The sequence shown here is derived from an EMBL/GenBank/DDBJ whole genome shotgun (WGS) entry which is preliminary data.</text>
</comment>